<reference evidence="1" key="1">
    <citation type="submission" date="2023-10" db="EMBL/GenBank/DDBJ databases">
        <title>Chromosome-level genome of the transformable northern wattle, Acacia crassicarpa.</title>
        <authorList>
            <person name="Massaro I."/>
            <person name="Sinha N.R."/>
            <person name="Poethig S."/>
            <person name="Leichty A.R."/>
        </authorList>
    </citation>
    <scope>NUCLEOTIDE SEQUENCE</scope>
    <source>
        <strain evidence="1">Acra3RX</strain>
        <tissue evidence="1">Leaf</tissue>
    </source>
</reference>
<dbReference type="EMBL" id="JAWXYG010000010">
    <property type="protein sequence ID" value="KAK4261269.1"/>
    <property type="molecule type" value="Genomic_DNA"/>
</dbReference>
<keyword evidence="2" id="KW-1185">Reference proteome</keyword>
<dbReference type="AlphaFoldDB" id="A0AAE1J410"/>
<sequence length="138" mass="15690">MADIFDSSLNLEETHFKEGYDEGYKDGLITGKDESKQVGLKVGFGVGEELGFYRGCVDVWRSAIRVDPTCFSSRVEISIKQMDELIEKYPVLDPENLQVQEIMDSLRLKFKMVCSSLHVKIDYDGYPKSSSDAKDIEF</sequence>
<dbReference type="InterPro" id="IPR052436">
    <property type="entry name" value="LTO1_adapter"/>
</dbReference>
<name>A0AAE1J410_9FABA</name>
<accession>A0AAE1J410</accession>
<gene>
    <name evidence="1" type="ORF">QN277_004292</name>
</gene>
<proteinExistence type="predicted"/>
<comment type="caution">
    <text evidence="1">The sequence shown here is derived from an EMBL/GenBank/DDBJ whole genome shotgun (WGS) entry which is preliminary data.</text>
</comment>
<evidence type="ECO:0000313" key="1">
    <source>
        <dbReference type="EMBL" id="KAK4261269.1"/>
    </source>
</evidence>
<dbReference type="PANTHER" id="PTHR28532:SF1">
    <property type="entry name" value="ORAL CANCER OVEREXPRESSED 1"/>
    <property type="match status" value="1"/>
</dbReference>
<protein>
    <submittedName>
        <fullName evidence="1">Uncharacterized protein</fullName>
    </submittedName>
</protein>
<dbReference type="PANTHER" id="PTHR28532">
    <property type="entry name" value="GEO13458P1"/>
    <property type="match status" value="1"/>
</dbReference>
<organism evidence="1 2">
    <name type="scientific">Acacia crassicarpa</name>
    <name type="common">northern wattle</name>
    <dbReference type="NCBI Taxonomy" id="499986"/>
    <lineage>
        <taxon>Eukaryota</taxon>
        <taxon>Viridiplantae</taxon>
        <taxon>Streptophyta</taxon>
        <taxon>Embryophyta</taxon>
        <taxon>Tracheophyta</taxon>
        <taxon>Spermatophyta</taxon>
        <taxon>Magnoliopsida</taxon>
        <taxon>eudicotyledons</taxon>
        <taxon>Gunneridae</taxon>
        <taxon>Pentapetalae</taxon>
        <taxon>rosids</taxon>
        <taxon>fabids</taxon>
        <taxon>Fabales</taxon>
        <taxon>Fabaceae</taxon>
        <taxon>Caesalpinioideae</taxon>
        <taxon>mimosoid clade</taxon>
        <taxon>Acacieae</taxon>
        <taxon>Acacia</taxon>
    </lineage>
</organism>
<evidence type="ECO:0000313" key="2">
    <source>
        <dbReference type="Proteomes" id="UP001293593"/>
    </source>
</evidence>
<dbReference type="Proteomes" id="UP001293593">
    <property type="component" value="Unassembled WGS sequence"/>
</dbReference>